<feature type="chain" id="PRO_5047101153" evidence="1">
    <location>
        <begin position="23"/>
        <end position="116"/>
    </location>
</feature>
<comment type="caution">
    <text evidence="2">The sequence shown here is derived from an EMBL/GenBank/DDBJ whole genome shotgun (WGS) entry which is preliminary data.</text>
</comment>
<name>A0ABU3C9C8_9FLAO</name>
<feature type="signal peptide" evidence="1">
    <location>
        <begin position="1"/>
        <end position="22"/>
    </location>
</feature>
<reference evidence="2 3" key="1">
    <citation type="submission" date="2023-09" db="EMBL/GenBank/DDBJ databases">
        <authorList>
            <person name="Rey-Velasco X."/>
        </authorList>
    </citation>
    <scope>NUCLEOTIDE SEQUENCE [LARGE SCALE GENOMIC DNA]</scope>
    <source>
        <strain evidence="2 3">F363</strain>
    </source>
</reference>
<evidence type="ECO:0000256" key="1">
    <source>
        <dbReference type="SAM" id="SignalP"/>
    </source>
</evidence>
<dbReference type="Proteomes" id="UP001262889">
    <property type="component" value="Unassembled WGS sequence"/>
</dbReference>
<keyword evidence="1" id="KW-0732">Signal</keyword>
<evidence type="ECO:0000313" key="2">
    <source>
        <dbReference type="EMBL" id="MDT0642916.1"/>
    </source>
</evidence>
<accession>A0ABU3C9C8</accession>
<evidence type="ECO:0000313" key="3">
    <source>
        <dbReference type="Proteomes" id="UP001262889"/>
    </source>
</evidence>
<gene>
    <name evidence="2" type="ORF">RM553_08745</name>
</gene>
<protein>
    <submittedName>
        <fullName evidence="2">Uncharacterized protein</fullName>
    </submittedName>
</protein>
<keyword evidence="3" id="KW-1185">Reference proteome</keyword>
<proteinExistence type="predicted"/>
<dbReference type="RefSeq" id="WP_311534537.1">
    <property type="nucleotide sequence ID" value="NZ_JAVRHQ010000008.1"/>
</dbReference>
<dbReference type="PROSITE" id="PS51257">
    <property type="entry name" value="PROKAR_LIPOPROTEIN"/>
    <property type="match status" value="1"/>
</dbReference>
<sequence>MKKMLKFTLLIMLPLLTLSCSDDDDNLSDELIYYDLMISNDTENDIIIYLNATSDTRGFVNNGNIAAGENLLVTDLEADVLYEIRAVNAGGELEDFFIEMQFENDNEEQQSISIEN</sequence>
<organism evidence="2 3">
    <name type="scientific">Autumnicola tepida</name>
    <dbReference type="NCBI Taxonomy" id="3075595"/>
    <lineage>
        <taxon>Bacteria</taxon>
        <taxon>Pseudomonadati</taxon>
        <taxon>Bacteroidota</taxon>
        <taxon>Flavobacteriia</taxon>
        <taxon>Flavobacteriales</taxon>
        <taxon>Flavobacteriaceae</taxon>
        <taxon>Autumnicola</taxon>
    </lineage>
</organism>
<dbReference type="EMBL" id="JAVRHQ010000008">
    <property type="protein sequence ID" value="MDT0642916.1"/>
    <property type="molecule type" value="Genomic_DNA"/>
</dbReference>